<dbReference type="GO" id="GO:0006043">
    <property type="term" value="P:glucosamine catabolic process"/>
    <property type="evidence" value="ECO:0007669"/>
    <property type="project" value="TreeGrafter"/>
</dbReference>
<dbReference type="GO" id="GO:0019262">
    <property type="term" value="P:N-acetylneuraminate catabolic process"/>
    <property type="evidence" value="ECO:0007669"/>
    <property type="project" value="TreeGrafter"/>
</dbReference>
<evidence type="ECO:0000313" key="3">
    <source>
        <dbReference type="EMBL" id="BBH24989.1"/>
    </source>
</evidence>
<keyword evidence="4" id="KW-1185">Reference proteome</keyword>
<dbReference type="GO" id="GO:0042802">
    <property type="term" value="F:identical protein binding"/>
    <property type="evidence" value="ECO:0007669"/>
    <property type="project" value="TreeGrafter"/>
</dbReference>
<dbReference type="PROSITE" id="PS01161">
    <property type="entry name" value="GLC_GALNAC_ISOMERASE"/>
    <property type="match status" value="1"/>
</dbReference>
<keyword evidence="2" id="KW-0119">Carbohydrate metabolism</keyword>
<dbReference type="InterPro" id="IPR006148">
    <property type="entry name" value="Glc/Gal-6P_isomerase"/>
</dbReference>
<dbReference type="SUPFAM" id="SSF100950">
    <property type="entry name" value="NagB/RpiA/CoA transferase-like"/>
    <property type="match status" value="1"/>
</dbReference>
<dbReference type="AlphaFoldDB" id="A0A3G9JPK3"/>
<name>A0A3G9JPK3_9BACL</name>
<evidence type="ECO:0000256" key="2">
    <source>
        <dbReference type="ARBA" id="ARBA00023277"/>
    </source>
</evidence>
<dbReference type="PANTHER" id="PTHR11280:SF5">
    <property type="entry name" value="GLUCOSAMINE-6-PHOSPHATE ISOMERASE"/>
    <property type="match status" value="1"/>
</dbReference>
<gene>
    <name evidence="3" type="primary">gamA</name>
    <name evidence="3" type="ORF">Back11_63340</name>
</gene>
<dbReference type="OrthoDB" id="9791139at2"/>
<dbReference type="EMBL" id="AP019308">
    <property type="protein sequence ID" value="BBH24989.1"/>
    <property type="molecule type" value="Genomic_DNA"/>
</dbReference>
<dbReference type="Gene3D" id="3.40.50.1360">
    <property type="match status" value="1"/>
</dbReference>
<dbReference type="GO" id="GO:0004342">
    <property type="term" value="F:glucosamine-6-phosphate deaminase activity"/>
    <property type="evidence" value="ECO:0007669"/>
    <property type="project" value="InterPro"/>
</dbReference>
<protein>
    <submittedName>
        <fullName evidence="3">Putative glucosamine-6-phosphate deaminase 2</fullName>
    </submittedName>
</protein>
<evidence type="ECO:0000256" key="1">
    <source>
        <dbReference type="ARBA" id="ARBA00022801"/>
    </source>
</evidence>
<sequence length="241" mass="26266">MELVVVKDYQELSRVGAEWVKKLINAKPDSVVIPALGNTPIGMYGELTAMREAGQFDTTRIRIFQLDGYLGLAPEDERSLTGWLRRSILEPWQIEEKRAVLLAEDGVEVGAVCEDYDRKITEAGGVDVLILGLGPNGHLGFNEPPSTASSPTREVLLTAESIRSNAVYWGGEENVPKSSLTAGMDVLLGARHILLLVSGENKQDILRKTIEGPVSEHVPSSFLQTHPNVTVIADKGAWPQA</sequence>
<dbReference type="Pfam" id="PF01182">
    <property type="entry name" value="Glucosamine_iso"/>
    <property type="match status" value="1"/>
</dbReference>
<proteinExistence type="predicted"/>
<dbReference type="InterPro" id="IPR018321">
    <property type="entry name" value="Glucosamine6P_isomerase_CS"/>
</dbReference>
<reference evidence="3 4" key="1">
    <citation type="submission" date="2018-11" db="EMBL/GenBank/DDBJ databases">
        <title>Complete genome sequence of Paenibacillus baekrokdamisoli strain KCTC 33723.</title>
        <authorList>
            <person name="Kang S.W."/>
            <person name="Lee K.C."/>
            <person name="Kim K.K."/>
            <person name="Kim J.S."/>
            <person name="Kim D.S."/>
            <person name="Ko S.H."/>
            <person name="Yang S.H."/>
            <person name="Lee J.S."/>
        </authorList>
    </citation>
    <scope>NUCLEOTIDE SEQUENCE [LARGE SCALE GENOMIC DNA]</scope>
    <source>
        <strain evidence="3 4">KCTC 33723</strain>
    </source>
</reference>
<evidence type="ECO:0000313" key="4">
    <source>
        <dbReference type="Proteomes" id="UP000275368"/>
    </source>
</evidence>
<keyword evidence="1" id="KW-0378">Hydrolase</keyword>
<accession>A0A3G9JPK3</accession>
<dbReference type="InterPro" id="IPR004547">
    <property type="entry name" value="Glucosamine6P_isomerase"/>
</dbReference>
<organism evidence="3 4">
    <name type="scientific">Paenibacillus baekrokdamisoli</name>
    <dbReference type="NCBI Taxonomy" id="1712516"/>
    <lineage>
        <taxon>Bacteria</taxon>
        <taxon>Bacillati</taxon>
        <taxon>Bacillota</taxon>
        <taxon>Bacilli</taxon>
        <taxon>Bacillales</taxon>
        <taxon>Paenibacillaceae</taxon>
        <taxon>Paenibacillus</taxon>
    </lineage>
</organism>
<dbReference type="CDD" id="cd01399">
    <property type="entry name" value="GlcN6P_deaminase"/>
    <property type="match status" value="1"/>
</dbReference>
<dbReference type="InterPro" id="IPR037171">
    <property type="entry name" value="NagB/RpiA_transferase-like"/>
</dbReference>
<dbReference type="KEGG" id="pbk:Back11_63340"/>
<dbReference type="RefSeq" id="WP_125665559.1">
    <property type="nucleotide sequence ID" value="NZ_AP019308.1"/>
</dbReference>
<dbReference type="GO" id="GO:0005975">
    <property type="term" value="P:carbohydrate metabolic process"/>
    <property type="evidence" value="ECO:0007669"/>
    <property type="project" value="InterPro"/>
</dbReference>
<dbReference type="GO" id="GO:0005737">
    <property type="term" value="C:cytoplasm"/>
    <property type="evidence" value="ECO:0007669"/>
    <property type="project" value="TreeGrafter"/>
</dbReference>
<dbReference type="Proteomes" id="UP000275368">
    <property type="component" value="Chromosome"/>
</dbReference>
<dbReference type="GO" id="GO:0006046">
    <property type="term" value="P:N-acetylglucosamine catabolic process"/>
    <property type="evidence" value="ECO:0007669"/>
    <property type="project" value="TreeGrafter"/>
</dbReference>
<dbReference type="PANTHER" id="PTHR11280">
    <property type="entry name" value="GLUCOSAMINE-6-PHOSPHATE ISOMERASE"/>
    <property type="match status" value="1"/>
</dbReference>